<feature type="active site" description="Charge relay system" evidence="2">
    <location>
        <position position="140"/>
    </location>
</feature>
<dbReference type="SUPFAM" id="SSF53474">
    <property type="entry name" value="alpha/beta-Hydrolases"/>
    <property type="match status" value="1"/>
</dbReference>
<dbReference type="Proteomes" id="UP000256779">
    <property type="component" value="Unassembled WGS sequence"/>
</dbReference>
<feature type="domain" description="Serine aminopeptidase S33" evidence="3">
    <location>
        <begin position="60"/>
        <end position="202"/>
    </location>
</feature>
<dbReference type="Pfam" id="PF12146">
    <property type="entry name" value="Hydrolase_4"/>
    <property type="match status" value="1"/>
</dbReference>
<dbReference type="PANTHER" id="PTHR10794">
    <property type="entry name" value="ABHYDROLASE DOMAIN-CONTAINING PROTEIN"/>
    <property type="match status" value="1"/>
</dbReference>
<evidence type="ECO:0000313" key="5">
    <source>
        <dbReference type="Proteomes" id="UP000256779"/>
    </source>
</evidence>
<dbReference type="InterPro" id="IPR022742">
    <property type="entry name" value="Hydrolase_4"/>
</dbReference>
<dbReference type="PIRSF" id="PIRSF005211">
    <property type="entry name" value="Ab_hydro_YheT"/>
    <property type="match status" value="1"/>
</dbReference>
<keyword evidence="5" id="KW-1185">Reference proteome</keyword>
<accession>A0A3D9L917</accession>
<dbReference type="GO" id="GO:0034338">
    <property type="term" value="F:short-chain carboxylesterase activity"/>
    <property type="evidence" value="ECO:0007669"/>
    <property type="project" value="TreeGrafter"/>
</dbReference>
<evidence type="ECO:0000256" key="2">
    <source>
        <dbReference type="PIRSR" id="PIRSR005211-1"/>
    </source>
</evidence>
<feature type="active site" description="Charge relay system" evidence="2">
    <location>
        <position position="293"/>
    </location>
</feature>
<comment type="caution">
    <text evidence="4">The sequence shown here is derived from an EMBL/GenBank/DDBJ whole genome shotgun (WGS) entry which is preliminary data.</text>
</comment>
<dbReference type="AlphaFoldDB" id="A0A3D9L917"/>
<name>A0A3D9L917_MARFU</name>
<sequence length="320" mass="36990">MPLEHISDYKRPPRYMLNAHWETVIPSMFFKVKGDFYSRERLELEDGDFLDLDWIRGGSHKCMIITHGLEGDSQRFYVKRTAHFFKAQGWDVLAWNCRSCSGEMNRLPRFYHHGDTPDLHRVVQHVLGNGYQHVVLAGYSMGGSMSLKYLGEAPRDHRLKGAVTFSVPCNLRDSAVQLQARGNRMYEQRFLKKLIEKIKLKAERFEEVDASGVDELPDFDAFHDRYTAPLHGFADKDHFFREATCDRYFEGLDVPVLVVNAANDPMLGQACYPKAFAQASDLFHLEIPKYGGHAGFSIWRKPYSYMELRALRFIKEVLAL</sequence>
<dbReference type="OrthoDB" id="332676at2"/>
<evidence type="ECO:0000313" key="4">
    <source>
        <dbReference type="EMBL" id="REE02166.1"/>
    </source>
</evidence>
<gene>
    <name evidence="4" type="ORF">C7460_102190</name>
</gene>
<evidence type="ECO:0000256" key="1">
    <source>
        <dbReference type="ARBA" id="ARBA00010884"/>
    </source>
</evidence>
<dbReference type="PANTHER" id="PTHR10794:SF94">
    <property type="entry name" value="ESTERASE YHET-RELATED"/>
    <property type="match status" value="1"/>
</dbReference>
<feature type="active site" description="Charge relay system" evidence="2">
    <location>
        <position position="264"/>
    </location>
</feature>
<dbReference type="EMBL" id="QREG01000002">
    <property type="protein sequence ID" value="REE02166.1"/>
    <property type="molecule type" value="Genomic_DNA"/>
</dbReference>
<evidence type="ECO:0000259" key="3">
    <source>
        <dbReference type="Pfam" id="PF12146"/>
    </source>
</evidence>
<comment type="similarity">
    <text evidence="1">Belongs to the AB hydrolase superfamily. AB hydrolase 4 family.</text>
</comment>
<dbReference type="RefSeq" id="WP_115866699.1">
    <property type="nucleotide sequence ID" value="NZ_QREG01000002.1"/>
</dbReference>
<dbReference type="InterPro" id="IPR012020">
    <property type="entry name" value="ABHD4"/>
</dbReference>
<dbReference type="GO" id="GO:0047372">
    <property type="term" value="F:monoacylglycerol lipase activity"/>
    <property type="evidence" value="ECO:0007669"/>
    <property type="project" value="TreeGrafter"/>
</dbReference>
<dbReference type="Gene3D" id="3.40.50.1820">
    <property type="entry name" value="alpha/beta hydrolase"/>
    <property type="match status" value="1"/>
</dbReference>
<organism evidence="4 5">
    <name type="scientific">Marinoscillum furvescens DSM 4134</name>
    <dbReference type="NCBI Taxonomy" id="1122208"/>
    <lineage>
        <taxon>Bacteria</taxon>
        <taxon>Pseudomonadati</taxon>
        <taxon>Bacteroidota</taxon>
        <taxon>Cytophagia</taxon>
        <taxon>Cytophagales</taxon>
        <taxon>Reichenbachiellaceae</taxon>
        <taxon>Marinoscillum</taxon>
    </lineage>
</organism>
<reference evidence="4 5" key="1">
    <citation type="submission" date="2018-07" db="EMBL/GenBank/DDBJ databases">
        <title>Genomic Encyclopedia of Type Strains, Phase IV (KMG-IV): sequencing the most valuable type-strain genomes for metagenomic binning, comparative biology and taxonomic classification.</title>
        <authorList>
            <person name="Goeker M."/>
        </authorList>
    </citation>
    <scope>NUCLEOTIDE SEQUENCE [LARGE SCALE GENOMIC DNA]</scope>
    <source>
        <strain evidence="4 5">DSM 4134</strain>
    </source>
</reference>
<dbReference type="InterPro" id="IPR029058">
    <property type="entry name" value="AB_hydrolase_fold"/>
</dbReference>
<proteinExistence type="inferred from homology"/>
<protein>
    <recommendedName>
        <fullName evidence="3">Serine aminopeptidase S33 domain-containing protein</fullName>
    </recommendedName>
</protein>
<dbReference type="InterPro" id="IPR050960">
    <property type="entry name" value="AB_hydrolase_4_sf"/>
</dbReference>